<sequence>MNGSESWIPSTVPAHDGKPKGDAALIHAPVPWLPPLRLGRSFLTSSFVVANTGACLASFSSFYWIGERCEVASPDARGLAQHSGEELLRLLASLGPHGQSPSVRLLREKAECLLLARRFTARVAGLPGLRLPAAAAAHRSRFLEAIDRGEPLSSAEVWRMVLDVPNCLAALGDALPGAEALVLIRRHAPIIEIGAGIGLWARCMGRADIEALATDKSRGAWIGRCGPVLRGCDARCALASPASKGRAVLMLWPVISEDGWLAEALESLRPGCVLLIGSPELDFVRDVDRRHGSGHALGSTLVQQARRVMQVLDQGFIALGDAALASATPDRLHTRLRAYRRISRQGL</sequence>
<evidence type="ECO:0000313" key="2">
    <source>
        <dbReference type="Proteomes" id="UP000603940"/>
    </source>
</evidence>
<evidence type="ECO:0008006" key="3">
    <source>
        <dbReference type="Google" id="ProtNLM"/>
    </source>
</evidence>
<protein>
    <recommendedName>
        <fullName evidence="3">Class I SAM-dependent methyltransferase</fullName>
    </recommendedName>
</protein>
<gene>
    <name evidence="1" type="ORF">IBL25_02630</name>
</gene>
<dbReference type="SUPFAM" id="SSF53335">
    <property type="entry name" value="S-adenosyl-L-methionine-dependent methyltransferases"/>
    <property type="match status" value="1"/>
</dbReference>
<keyword evidence="2" id="KW-1185">Reference proteome</keyword>
<dbReference type="InterPro" id="IPR029063">
    <property type="entry name" value="SAM-dependent_MTases_sf"/>
</dbReference>
<proteinExistence type="predicted"/>
<reference evidence="1 2" key="1">
    <citation type="journal article" date="2009" name="Int. J. Syst. Evol. Microbiol.">
        <title>Transfer of Teichococcus ludipueritiae and Muricoccus roseus to the genus Roseomonas, as Roseomonas ludipueritiae comb. nov. and Roseomonas rosea comb. nov., respectively, and emended description of the genus Roseomonas.</title>
        <authorList>
            <person name="Sanchez-Porro C."/>
            <person name="Gallego V."/>
            <person name="Busse H.J."/>
            <person name="Kampfer P."/>
            <person name="Ventosa A."/>
        </authorList>
    </citation>
    <scope>NUCLEOTIDE SEQUENCE [LARGE SCALE GENOMIC DNA]</scope>
    <source>
        <strain evidence="1 2">DSM 14915</strain>
    </source>
</reference>
<evidence type="ECO:0000313" key="1">
    <source>
        <dbReference type="EMBL" id="MBC9175841.1"/>
    </source>
</evidence>
<accession>A0ABR7R2C4</accession>
<dbReference type="RefSeq" id="WP_187777010.1">
    <property type="nucleotide sequence ID" value="NZ_JACTUZ010000005.1"/>
</dbReference>
<dbReference type="Proteomes" id="UP000603940">
    <property type="component" value="Unassembled WGS sequence"/>
</dbReference>
<organism evidence="1 2">
    <name type="scientific">Pseudoroseomonas ludipueritiae</name>
    <dbReference type="NCBI Taxonomy" id="198093"/>
    <lineage>
        <taxon>Bacteria</taxon>
        <taxon>Pseudomonadati</taxon>
        <taxon>Pseudomonadota</taxon>
        <taxon>Alphaproteobacteria</taxon>
        <taxon>Acetobacterales</taxon>
        <taxon>Acetobacteraceae</taxon>
        <taxon>Pseudoroseomonas</taxon>
    </lineage>
</organism>
<name>A0ABR7R2C4_9PROT</name>
<comment type="caution">
    <text evidence="1">The sequence shown here is derived from an EMBL/GenBank/DDBJ whole genome shotgun (WGS) entry which is preliminary data.</text>
</comment>
<dbReference type="EMBL" id="JACTUZ010000005">
    <property type="protein sequence ID" value="MBC9175841.1"/>
    <property type="molecule type" value="Genomic_DNA"/>
</dbReference>